<evidence type="ECO:0000256" key="1">
    <source>
        <dbReference type="SAM" id="MobiDB-lite"/>
    </source>
</evidence>
<reference evidence="2 3" key="1">
    <citation type="journal article" date="2018" name="Sci. Rep.">
        <title>Genomic signatures of local adaptation to the degree of environmental predictability in rotifers.</title>
        <authorList>
            <person name="Franch-Gras L."/>
            <person name="Hahn C."/>
            <person name="Garcia-Roger E.M."/>
            <person name="Carmona M.J."/>
            <person name="Serra M."/>
            <person name="Gomez A."/>
        </authorList>
    </citation>
    <scope>NUCLEOTIDE SEQUENCE [LARGE SCALE GENOMIC DNA]</scope>
    <source>
        <strain evidence="2">HYR1</strain>
    </source>
</reference>
<feature type="compositionally biased region" description="Polar residues" evidence="1">
    <location>
        <begin position="233"/>
        <end position="257"/>
    </location>
</feature>
<accession>A0A3M7PRY5</accession>
<proteinExistence type="predicted"/>
<name>A0A3M7PRY5_BRAPC</name>
<dbReference type="Proteomes" id="UP000276133">
    <property type="component" value="Unassembled WGS sequence"/>
</dbReference>
<dbReference type="OrthoDB" id="10544768at2759"/>
<organism evidence="2 3">
    <name type="scientific">Brachionus plicatilis</name>
    <name type="common">Marine rotifer</name>
    <name type="synonym">Brachionus muelleri</name>
    <dbReference type="NCBI Taxonomy" id="10195"/>
    <lineage>
        <taxon>Eukaryota</taxon>
        <taxon>Metazoa</taxon>
        <taxon>Spiralia</taxon>
        <taxon>Gnathifera</taxon>
        <taxon>Rotifera</taxon>
        <taxon>Eurotatoria</taxon>
        <taxon>Monogononta</taxon>
        <taxon>Pseudotrocha</taxon>
        <taxon>Ploima</taxon>
        <taxon>Brachionidae</taxon>
        <taxon>Brachionus</taxon>
    </lineage>
</organism>
<sequence>MSYTYFKSKSIKNICKAFLNMISGKSQIVRQRKIDNDKIVEQAVNDDFSLDVSEELEQINESIAKLTLKLNTESEDYTEFDFSNRNYQYDLEPSSSSSASSPSTLLNAEKSPKSFSSFSKSPVSTMIFDPESQPTNKNYKEKIVKSSTLNSQPTNTLVSTNSVPLTTCIKSNRLTNFMRLGQTNSFFSRSCPGEEISESGPTESRIGQKSEYHNRIRNFLTFSSRSKSRKSETSPNASTRASANSVFSDCSSTSTNDKLNEKKTKIGSYEVDLEKLARELIHDSKQIDNLYIIVKKHIQEKLTMRNDEESPSLLASH</sequence>
<gene>
    <name evidence="2" type="ORF">BpHYR1_021900</name>
</gene>
<evidence type="ECO:0000313" key="3">
    <source>
        <dbReference type="Proteomes" id="UP000276133"/>
    </source>
</evidence>
<dbReference type="AlphaFoldDB" id="A0A3M7PRY5"/>
<feature type="region of interest" description="Disordered" evidence="1">
    <location>
        <begin position="223"/>
        <end position="258"/>
    </location>
</feature>
<comment type="caution">
    <text evidence="2">The sequence shown here is derived from an EMBL/GenBank/DDBJ whole genome shotgun (WGS) entry which is preliminary data.</text>
</comment>
<keyword evidence="3" id="KW-1185">Reference proteome</keyword>
<dbReference type="EMBL" id="REGN01009170">
    <property type="protein sequence ID" value="RNA01793.1"/>
    <property type="molecule type" value="Genomic_DNA"/>
</dbReference>
<protein>
    <submittedName>
        <fullName evidence="2">Uncharacterized protein</fullName>
    </submittedName>
</protein>
<evidence type="ECO:0000313" key="2">
    <source>
        <dbReference type="EMBL" id="RNA01793.1"/>
    </source>
</evidence>